<accession>A0A7V9ACQ0</accession>
<dbReference type="GO" id="GO:0004029">
    <property type="term" value="F:aldehyde dehydrogenase (NAD+) activity"/>
    <property type="evidence" value="ECO:0007669"/>
    <property type="project" value="TreeGrafter"/>
</dbReference>
<feature type="domain" description="NAD-dependent epimerase/dehydratase" evidence="1">
    <location>
        <begin position="17"/>
        <end position="243"/>
    </location>
</feature>
<dbReference type="Pfam" id="PF01370">
    <property type="entry name" value="Epimerase"/>
    <property type="match status" value="1"/>
</dbReference>
<protein>
    <submittedName>
        <fullName evidence="2">NAD-dependent epimerase/dehydratase family protein</fullName>
    </submittedName>
</protein>
<dbReference type="InterPro" id="IPR051783">
    <property type="entry name" value="NAD(P)-dependent_oxidoreduct"/>
</dbReference>
<proteinExistence type="predicted"/>
<dbReference type="Gene3D" id="3.40.50.720">
    <property type="entry name" value="NAD(P)-binding Rossmann-like Domain"/>
    <property type="match status" value="1"/>
</dbReference>
<dbReference type="GO" id="GO:0005737">
    <property type="term" value="C:cytoplasm"/>
    <property type="evidence" value="ECO:0007669"/>
    <property type="project" value="TreeGrafter"/>
</dbReference>
<dbReference type="InterPro" id="IPR036291">
    <property type="entry name" value="NAD(P)-bd_dom_sf"/>
</dbReference>
<dbReference type="Proteomes" id="UP000542342">
    <property type="component" value="Unassembled WGS sequence"/>
</dbReference>
<evidence type="ECO:0000313" key="2">
    <source>
        <dbReference type="EMBL" id="MBA2227418.1"/>
    </source>
</evidence>
<reference evidence="2 3" key="1">
    <citation type="submission" date="2020-07" db="EMBL/GenBank/DDBJ databases">
        <title>Thermogemmata thermophila gen. nov., sp. nov., a novel moderate thermophilic planctomycete from a Kamchatka hot spring.</title>
        <authorList>
            <person name="Elcheninov A.G."/>
            <person name="Podosokorskaya O.A."/>
            <person name="Kovaleva O.L."/>
            <person name="Novikov A."/>
            <person name="Bonch-Osmolovskaya E.A."/>
            <person name="Toshchakov S.V."/>
            <person name="Kublanov I.V."/>
        </authorList>
    </citation>
    <scope>NUCLEOTIDE SEQUENCE [LARGE SCALE GENOMIC DNA]</scope>
    <source>
        <strain evidence="2 3">2918</strain>
    </source>
</reference>
<organism evidence="2 3">
    <name type="scientific">Thermogemmata fonticola</name>
    <dbReference type="NCBI Taxonomy" id="2755323"/>
    <lineage>
        <taxon>Bacteria</taxon>
        <taxon>Pseudomonadati</taxon>
        <taxon>Planctomycetota</taxon>
        <taxon>Planctomycetia</taxon>
        <taxon>Gemmatales</taxon>
        <taxon>Gemmataceae</taxon>
        <taxon>Thermogemmata</taxon>
    </lineage>
</organism>
<gene>
    <name evidence="2" type="ORF">H0921_14765</name>
</gene>
<dbReference type="PANTHER" id="PTHR48079:SF6">
    <property type="entry name" value="NAD(P)-BINDING DOMAIN-CONTAINING PROTEIN-RELATED"/>
    <property type="match status" value="1"/>
</dbReference>
<sequence length="349" mass="39273">MTAAIDERGAARRRYTALVTGATGFVGSHVVEGLCQRGDNVRALVRPGTETRFLEQWGATVVRGDLTDPASLPAALEGVDLVVHCAAKVGDWGPHEEYRRVNVEGLRALCDAALGRPLHRFIHLSTLGVYEARHHYGTDESEPLPERHIDGYTQSKVEAERLILQYHRKQQLPVVILRPGFIYGPRDRTLLPRLAARLKERSVLYIAGGRYALNTTYVGNLLHAILLAIEAPNEKVVGEIFNITDGEHVSKRTFFETVADGLGLPRPRAFPPIPIWLARLLAHWRESKFRRENRPHPPRLTQAQLKFAGLNLDFSIAKARQRLGYEPPTPFHQAMQTTLQWYKNNFPVA</sequence>
<dbReference type="PANTHER" id="PTHR48079">
    <property type="entry name" value="PROTEIN YEEZ"/>
    <property type="match status" value="1"/>
</dbReference>
<comment type="caution">
    <text evidence="2">The sequence shown here is derived from an EMBL/GenBank/DDBJ whole genome shotgun (WGS) entry which is preliminary data.</text>
</comment>
<keyword evidence="3" id="KW-1185">Reference proteome</keyword>
<dbReference type="InterPro" id="IPR001509">
    <property type="entry name" value="Epimerase_deHydtase"/>
</dbReference>
<dbReference type="AlphaFoldDB" id="A0A7V9ACQ0"/>
<evidence type="ECO:0000259" key="1">
    <source>
        <dbReference type="Pfam" id="PF01370"/>
    </source>
</evidence>
<dbReference type="EMBL" id="JACEFB010000014">
    <property type="protein sequence ID" value="MBA2227418.1"/>
    <property type="molecule type" value="Genomic_DNA"/>
</dbReference>
<dbReference type="SUPFAM" id="SSF51735">
    <property type="entry name" value="NAD(P)-binding Rossmann-fold domains"/>
    <property type="match status" value="1"/>
</dbReference>
<dbReference type="RefSeq" id="WP_194539282.1">
    <property type="nucleotide sequence ID" value="NZ_JACEFB010000014.1"/>
</dbReference>
<name>A0A7V9ACQ0_9BACT</name>
<evidence type="ECO:0000313" key="3">
    <source>
        <dbReference type="Proteomes" id="UP000542342"/>
    </source>
</evidence>